<dbReference type="GeneID" id="81210261"/>
<keyword evidence="2" id="KW-1185">Reference proteome</keyword>
<comment type="caution">
    <text evidence="1">The sequence shown here is derived from an EMBL/GenBank/DDBJ whole genome shotgun (WGS) entry which is preliminary data.</text>
</comment>
<evidence type="ECO:0000313" key="1">
    <source>
        <dbReference type="EMBL" id="MFC6787148.1"/>
    </source>
</evidence>
<accession>A0ABD5TGJ8</accession>
<dbReference type="AlphaFoldDB" id="A0ABD5TGJ8"/>
<reference evidence="1 2" key="1">
    <citation type="journal article" date="2019" name="Int. J. Syst. Evol. Microbiol.">
        <title>The Global Catalogue of Microorganisms (GCM) 10K type strain sequencing project: providing services to taxonomists for standard genome sequencing and annotation.</title>
        <authorList>
            <consortium name="The Broad Institute Genomics Platform"/>
            <consortium name="The Broad Institute Genome Sequencing Center for Infectious Disease"/>
            <person name="Wu L."/>
            <person name="Ma J."/>
        </authorList>
    </citation>
    <scope>NUCLEOTIDE SEQUENCE [LARGE SCALE GENOMIC DNA]</scope>
    <source>
        <strain evidence="1 2">SYNS20</strain>
    </source>
</reference>
<evidence type="ECO:0000313" key="2">
    <source>
        <dbReference type="Proteomes" id="UP001596443"/>
    </source>
</evidence>
<organism evidence="1 2">
    <name type="scientific">Halobaculum halobium</name>
    <dbReference type="NCBI Taxonomy" id="3032281"/>
    <lineage>
        <taxon>Archaea</taxon>
        <taxon>Methanobacteriati</taxon>
        <taxon>Methanobacteriota</taxon>
        <taxon>Stenosarchaea group</taxon>
        <taxon>Halobacteria</taxon>
        <taxon>Halobacteriales</taxon>
        <taxon>Haloferacaceae</taxon>
        <taxon>Halobaculum</taxon>
    </lineage>
</organism>
<dbReference type="RefSeq" id="WP_284061330.1">
    <property type="nucleotide sequence ID" value="NZ_CP126158.1"/>
</dbReference>
<proteinExistence type="predicted"/>
<protein>
    <submittedName>
        <fullName evidence="1">Uncharacterized protein</fullName>
    </submittedName>
</protein>
<name>A0ABD5TGJ8_9EURY</name>
<dbReference type="EMBL" id="JBHSWX010000012">
    <property type="protein sequence ID" value="MFC6787148.1"/>
    <property type="molecule type" value="Genomic_DNA"/>
</dbReference>
<dbReference type="Proteomes" id="UP001596443">
    <property type="component" value="Unassembled WGS sequence"/>
</dbReference>
<gene>
    <name evidence="1" type="ORF">ACFQFD_14435</name>
</gene>
<sequence>MTTDSRVGRSFAIVVAGVYTCGGISAENYGPSWNPSSPTVRSLIEEALTTLDTGVTTRHEGDLDRPTELVPARNAVLFGRVMAAAGVHIGEASQVGALPEWILELPEDAKETLGTIWIHERMTKDPNRNTVKLQMRSRTQLYRKAVGKLVECAIDGSVTVTEQNIIIPAETADGL</sequence>